<feature type="transmembrane region" description="Helical" evidence="1">
    <location>
        <begin position="36"/>
        <end position="53"/>
    </location>
</feature>
<organism evidence="2 3">
    <name type="scientific">Nesterenkonia cremea</name>
    <dbReference type="NCBI Taxonomy" id="1882340"/>
    <lineage>
        <taxon>Bacteria</taxon>
        <taxon>Bacillati</taxon>
        <taxon>Actinomycetota</taxon>
        <taxon>Actinomycetes</taxon>
        <taxon>Micrococcales</taxon>
        <taxon>Micrococcaceae</taxon>
        <taxon>Nesterenkonia</taxon>
    </lineage>
</organism>
<accession>A0A917AVD8</accession>
<gene>
    <name evidence="2" type="ORF">GCM10011401_26130</name>
</gene>
<proteinExistence type="predicted"/>
<name>A0A917AVD8_9MICC</name>
<dbReference type="Proteomes" id="UP000633136">
    <property type="component" value="Unassembled WGS sequence"/>
</dbReference>
<reference evidence="2" key="1">
    <citation type="journal article" date="2014" name="Int. J. Syst. Evol. Microbiol.">
        <title>Complete genome sequence of Corynebacterium casei LMG S-19264T (=DSM 44701T), isolated from a smear-ripened cheese.</title>
        <authorList>
            <consortium name="US DOE Joint Genome Institute (JGI-PGF)"/>
            <person name="Walter F."/>
            <person name="Albersmeier A."/>
            <person name="Kalinowski J."/>
            <person name="Ruckert C."/>
        </authorList>
    </citation>
    <scope>NUCLEOTIDE SEQUENCE</scope>
    <source>
        <strain evidence="2">CGMCC 1.15388</strain>
    </source>
</reference>
<comment type="caution">
    <text evidence="2">The sequence shown here is derived from an EMBL/GenBank/DDBJ whole genome shotgun (WGS) entry which is preliminary data.</text>
</comment>
<keyword evidence="1" id="KW-1133">Transmembrane helix</keyword>
<evidence type="ECO:0000313" key="2">
    <source>
        <dbReference type="EMBL" id="GGE77571.1"/>
    </source>
</evidence>
<evidence type="ECO:0000313" key="3">
    <source>
        <dbReference type="Proteomes" id="UP000633136"/>
    </source>
</evidence>
<dbReference type="RefSeq" id="WP_188686585.1">
    <property type="nucleotide sequence ID" value="NZ_BMIS01000016.1"/>
</dbReference>
<reference evidence="2" key="2">
    <citation type="submission" date="2020-09" db="EMBL/GenBank/DDBJ databases">
        <authorList>
            <person name="Sun Q."/>
            <person name="Zhou Y."/>
        </authorList>
    </citation>
    <scope>NUCLEOTIDE SEQUENCE</scope>
    <source>
        <strain evidence="2">CGMCC 1.15388</strain>
    </source>
</reference>
<evidence type="ECO:0000256" key="1">
    <source>
        <dbReference type="SAM" id="Phobius"/>
    </source>
</evidence>
<dbReference type="AlphaFoldDB" id="A0A917AVD8"/>
<keyword evidence="3" id="KW-1185">Reference proteome</keyword>
<sequence length="63" mass="6538">MNMSRGSILLCFVTGAAVLLLGVTLADGGVLPEWTRLIFIAVGGGLVGLGVSAKAQQRRLRGR</sequence>
<protein>
    <submittedName>
        <fullName evidence="2">Uncharacterized protein</fullName>
    </submittedName>
</protein>
<keyword evidence="1" id="KW-0812">Transmembrane</keyword>
<dbReference type="EMBL" id="BMIS01000016">
    <property type="protein sequence ID" value="GGE77571.1"/>
    <property type="molecule type" value="Genomic_DNA"/>
</dbReference>
<keyword evidence="1" id="KW-0472">Membrane</keyword>